<proteinExistence type="predicted"/>
<evidence type="ECO:0000256" key="5">
    <source>
        <dbReference type="ARBA" id="ARBA00022824"/>
    </source>
</evidence>
<dbReference type="Pfam" id="PF13833">
    <property type="entry name" value="EF-hand_8"/>
    <property type="match status" value="1"/>
</dbReference>
<evidence type="ECO:0000256" key="6">
    <source>
        <dbReference type="ARBA" id="ARBA00022837"/>
    </source>
</evidence>
<evidence type="ECO:0000313" key="14">
    <source>
        <dbReference type="EMBL" id="MBY82459.1"/>
    </source>
</evidence>
<evidence type="ECO:0000256" key="9">
    <source>
        <dbReference type="ARBA" id="ARBA00056975"/>
    </source>
</evidence>
<comment type="subunit">
    <text evidence="10">Interacts with PCSK6 (immature form including the propeptide); probably involved in the maturation and the secretion of PCSK6.</text>
</comment>
<dbReference type="EMBL" id="GGMS01013256">
    <property type="protein sequence ID" value="MBY82459.1"/>
    <property type="molecule type" value="Transcribed_RNA"/>
</dbReference>
<dbReference type="SMART" id="SM00054">
    <property type="entry name" value="EFh"/>
    <property type="match status" value="4"/>
</dbReference>
<feature type="domain" description="EF-hand" evidence="13">
    <location>
        <begin position="157"/>
        <end position="192"/>
    </location>
</feature>
<evidence type="ECO:0000256" key="10">
    <source>
        <dbReference type="ARBA" id="ARBA00063143"/>
    </source>
</evidence>
<keyword evidence="4" id="KW-0677">Repeat</keyword>
<feature type="domain" description="EF-hand" evidence="13">
    <location>
        <begin position="69"/>
        <end position="104"/>
    </location>
</feature>
<evidence type="ECO:0000313" key="15">
    <source>
        <dbReference type="Proteomes" id="UP000694846"/>
    </source>
</evidence>
<dbReference type="InterPro" id="IPR018247">
    <property type="entry name" value="EF_Hand_1_Ca_BS"/>
</dbReference>
<reference evidence="16" key="2">
    <citation type="submission" date="2025-04" db="UniProtKB">
        <authorList>
            <consortium name="RefSeq"/>
        </authorList>
    </citation>
    <scope>IDENTIFICATION</scope>
    <source>
        <tissue evidence="16">Whole body</tissue>
    </source>
</reference>
<feature type="domain" description="EF-hand" evidence="13">
    <location>
        <begin position="194"/>
        <end position="229"/>
    </location>
</feature>
<evidence type="ECO:0000256" key="11">
    <source>
        <dbReference type="ARBA" id="ARBA00072696"/>
    </source>
</evidence>
<feature type="chain" id="PRO_5044579304" description="Reticulocalbin-3" evidence="12">
    <location>
        <begin position="24"/>
        <end position="321"/>
    </location>
</feature>
<keyword evidence="2" id="KW-0479">Metal-binding</keyword>
<evidence type="ECO:0000256" key="8">
    <source>
        <dbReference type="ARBA" id="ARBA00023186"/>
    </source>
</evidence>
<dbReference type="GO" id="GO:0005788">
    <property type="term" value="C:endoplasmic reticulum lumen"/>
    <property type="evidence" value="ECO:0007669"/>
    <property type="project" value="UniProtKB-SubCell"/>
</dbReference>
<evidence type="ECO:0000256" key="4">
    <source>
        <dbReference type="ARBA" id="ARBA00022737"/>
    </source>
</evidence>
<evidence type="ECO:0000256" key="12">
    <source>
        <dbReference type="SAM" id="SignalP"/>
    </source>
</evidence>
<sequence length="321" mass="37563">MRGVFKFIVLILTFVVCPKHVVSNTKDQAHEKLQAQQQHFRGEEHNPDYDHEAFLGQEAEEFDNLTPEESQKRLGAIVDKIDKNNDGYITQEELKEWIKFTQNRYIMNDVHIQWDTHKLPNDGKLSWTVYRKNIYGFMTDEEADDAQKSDDSYTYAKMILRDKRRWSVADIDGDGLLSKEEFVSFLHPEESVHMKDIVVHETMDDMDKDKDNKISMDEYIADLFPGVEPNEEPVFIISEKEQFKTYRDKDGDGFLDVFEVKDWILPENFDHAEAESRHLIYESDSDADGKLTKEEILAKYDLFVGSQVTDFGEAIMKHDEL</sequence>
<name>A0A2S2QXG1_9HEMI</name>
<evidence type="ECO:0000256" key="3">
    <source>
        <dbReference type="ARBA" id="ARBA00022729"/>
    </source>
</evidence>
<dbReference type="Pfam" id="PF13499">
    <property type="entry name" value="EF-hand_7"/>
    <property type="match status" value="1"/>
</dbReference>
<dbReference type="FunFam" id="1.10.238.10:FF:000104">
    <property type="entry name" value="calumenin isoform X1"/>
    <property type="match status" value="1"/>
</dbReference>
<reference evidence="14" key="1">
    <citation type="submission" date="2018-04" db="EMBL/GenBank/DDBJ databases">
        <title>Transcriptome assembly of Sipha flava.</title>
        <authorList>
            <person name="Scully E.D."/>
            <person name="Geib S.M."/>
            <person name="Palmer N.A."/>
            <person name="Koch K."/>
            <person name="Bradshaw J."/>
            <person name="Heng-Moss T."/>
            <person name="Sarath G."/>
        </authorList>
    </citation>
    <scope>NUCLEOTIDE SEQUENCE</scope>
</reference>
<evidence type="ECO:0000256" key="1">
    <source>
        <dbReference type="ARBA" id="ARBA00004319"/>
    </source>
</evidence>
<dbReference type="PROSITE" id="PS50222">
    <property type="entry name" value="EF_HAND_2"/>
    <property type="match status" value="3"/>
</dbReference>
<keyword evidence="3 12" id="KW-0732">Signal</keyword>
<dbReference type="GO" id="GO:0005509">
    <property type="term" value="F:calcium ion binding"/>
    <property type="evidence" value="ECO:0007669"/>
    <property type="project" value="InterPro"/>
</dbReference>
<evidence type="ECO:0000259" key="13">
    <source>
        <dbReference type="PROSITE" id="PS50222"/>
    </source>
</evidence>
<keyword evidence="15" id="KW-1185">Reference proteome</keyword>
<dbReference type="PROSITE" id="PS00018">
    <property type="entry name" value="EF_HAND_1"/>
    <property type="match status" value="5"/>
</dbReference>
<keyword evidence="7" id="KW-0325">Glycoprotein</keyword>
<dbReference type="Proteomes" id="UP000694846">
    <property type="component" value="Unplaced"/>
</dbReference>
<dbReference type="PANTHER" id="PTHR10827:SF52">
    <property type="entry name" value="IP16409P"/>
    <property type="match status" value="1"/>
</dbReference>
<keyword evidence="6" id="KW-0106">Calcium</keyword>
<evidence type="ECO:0000256" key="7">
    <source>
        <dbReference type="ARBA" id="ARBA00023180"/>
    </source>
</evidence>
<dbReference type="AlphaFoldDB" id="A0A2S2QXG1"/>
<organism evidence="14">
    <name type="scientific">Sipha flava</name>
    <name type="common">yellow sugarcane aphid</name>
    <dbReference type="NCBI Taxonomy" id="143950"/>
    <lineage>
        <taxon>Eukaryota</taxon>
        <taxon>Metazoa</taxon>
        <taxon>Ecdysozoa</taxon>
        <taxon>Arthropoda</taxon>
        <taxon>Hexapoda</taxon>
        <taxon>Insecta</taxon>
        <taxon>Pterygota</taxon>
        <taxon>Neoptera</taxon>
        <taxon>Paraneoptera</taxon>
        <taxon>Hemiptera</taxon>
        <taxon>Sternorrhyncha</taxon>
        <taxon>Aphidomorpha</taxon>
        <taxon>Aphidoidea</taxon>
        <taxon>Aphididae</taxon>
        <taxon>Sipha</taxon>
    </lineage>
</organism>
<protein>
    <recommendedName>
        <fullName evidence="11">Reticulocalbin-3</fullName>
    </recommendedName>
</protein>
<evidence type="ECO:0000256" key="2">
    <source>
        <dbReference type="ARBA" id="ARBA00022723"/>
    </source>
</evidence>
<dbReference type="OrthoDB" id="293868at2759"/>
<dbReference type="InterPro" id="IPR011992">
    <property type="entry name" value="EF-hand-dom_pair"/>
</dbReference>
<dbReference type="RefSeq" id="XP_025410997.1">
    <property type="nucleotide sequence ID" value="XM_025555212.1"/>
</dbReference>
<dbReference type="CDD" id="cd16226">
    <property type="entry name" value="EFh_CREC_Calumenin_like"/>
    <property type="match status" value="1"/>
</dbReference>
<gene>
    <name evidence="14" type="primary">Calu</name>
    <name evidence="16" type="synonym">LOC112683950</name>
    <name evidence="14" type="ORF">g.24833</name>
</gene>
<feature type="signal peptide" evidence="12">
    <location>
        <begin position="1"/>
        <end position="23"/>
    </location>
</feature>
<keyword evidence="8" id="KW-0143">Chaperone</keyword>
<dbReference type="SUPFAM" id="SSF47473">
    <property type="entry name" value="EF-hand"/>
    <property type="match status" value="2"/>
</dbReference>
<dbReference type="Pfam" id="PF13202">
    <property type="entry name" value="EF-hand_5"/>
    <property type="match status" value="1"/>
</dbReference>
<dbReference type="GO" id="GO:0015031">
    <property type="term" value="P:protein transport"/>
    <property type="evidence" value="ECO:0007669"/>
    <property type="project" value="UniProtKB-ARBA"/>
</dbReference>
<dbReference type="PANTHER" id="PTHR10827">
    <property type="entry name" value="RETICULOCALBIN"/>
    <property type="match status" value="1"/>
</dbReference>
<comment type="function">
    <text evidence="9">Probable molecular chaperone assisting protein biosynthesis and transport in the endoplasmic reticulum. Required for the proper biosynthesis and transport of pulmonary surfactant-associated protein A/SP-A, pulmonary surfactant-associated protein D/SP-D and the lipid transporter ABCA3. By regulating both the proper expression and the degradation through the endoplasmic reticulum-associated protein degradation pathway of these proteins plays a crucial role in pulmonary surfactant homeostasis. Has an anti-fibrotic activity by negatively regulating the secretion of type I and type III collagens. This calcium-binding protein also transiently associates with immature PCSK6 and regulates its secretion.</text>
</comment>
<evidence type="ECO:0000313" key="16">
    <source>
        <dbReference type="RefSeq" id="XP_025410997.1"/>
    </source>
</evidence>
<accession>A0A2S2QXG1</accession>
<dbReference type="Gene3D" id="1.10.238.10">
    <property type="entry name" value="EF-hand"/>
    <property type="match status" value="2"/>
</dbReference>
<dbReference type="InterPro" id="IPR002048">
    <property type="entry name" value="EF_hand_dom"/>
</dbReference>
<comment type="subcellular location">
    <subcellularLocation>
        <location evidence="1">Endoplasmic reticulum lumen</location>
    </subcellularLocation>
</comment>
<keyword evidence="5" id="KW-0256">Endoplasmic reticulum</keyword>